<accession>A0AAV1ZQF8</accession>
<dbReference type="Proteomes" id="UP001497382">
    <property type="component" value="Unassembled WGS sequence"/>
</dbReference>
<evidence type="ECO:0000313" key="2">
    <source>
        <dbReference type="Proteomes" id="UP001497382"/>
    </source>
</evidence>
<reference evidence="1 2" key="1">
    <citation type="submission" date="2024-04" db="EMBL/GenBank/DDBJ databases">
        <authorList>
            <person name="Rising A."/>
            <person name="Reimegard J."/>
            <person name="Sonavane S."/>
            <person name="Akerstrom W."/>
            <person name="Nylinder S."/>
            <person name="Hedman E."/>
            <person name="Kallberg Y."/>
        </authorList>
    </citation>
    <scope>NUCLEOTIDE SEQUENCE [LARGE SCALE GENOMIC DNA]</scope>
</reference>
<sequence length="29" mass="3233">MLFEPVVHALLHHTPGPSHSPSFRLLPSQ</sequence>
<organism evidence="1 2">
    <name type="scientific">Larinioides sclopetarius</name>
    <dbReference type="NCBI Taxonomy" id="280406"/>
    <lineage>
        <taxon>Eukaryota</taxon>
        <taxon>Metazoa</taxon>
        <taxon>Ecdysozoa</taxon>
        <taxon>Arthropoda</taxon>
        <taxon>Chelicerata</taxon>
        <taxon>Arachnida</taxon>
        <taxon>Araneae</taxon>
        <taxon>Araneomorphae</taxon>
        <taxon>Entelegynae</taxon>
        <taxon>Araneoidea</taxon>
        <taxon>Araneidae</taxon>
        <taxon>Larinioides</taxon>
    </lineage>
</organism>
<protein>
    <submittedName>
        <fullName evidence="1">Uncharacterized protein</fullName>
    </submittedName>
</protein>
<name>A0AAV1ZQF8_9ARAC</name>
<comment type="caution">
    <text evidence="1">The sequence shown here is derived from an EMBL/GenBank/DDBJ whole genome shotgun (WGS) entry which is preliminary data.</text>
</comment>
<keyword evidence="2" id="KW-1185">Reference proteome</keyword>
<dbReference type="AlphaFoldDB" id="A0AAV1ZQF8"/>
<evidence type="ECO:0000313" key="1">
    <source>
        <dbReference type="EMBL" id="CAL1272553.1"/>
    </source>
</evidence>
<dbReference type="EMBL" id="CAXIEN010000062">
    <property type="protein sequence ID" value="CAL1272553.1"/>
    <property type="molecule type" value="Genomic_DNA"/>
</dbReference>
<gene>
    <name evidence="1" type="ORF">LARSCL_LOCUS6458</name>
</gene>
<proteinExistence type="predicted"/>